<feature type="compositionally biased region" description="Polar residues" evidence="3">
    <location>
        <begin position="1008"/>
        <end position="1022"/>
    </location>
</feature>
<feature type="region of interest" description="Disordered" evidence="3">
    <location>
        <begin position="1604"/>
        <end position="1624"/>
    </location>
</feature>
<evidence type="ECO:0000313" key="7">
    <source>
        <dbReference type="Proteomes" id="UP000075884"/>
    </source>
</evidence>
<dbReference type="CDD" id="cd04013">
    <property type="entry name" value="C2_SynGAP_like"/>
    <property type="match status" value="1"/>
</dbReference>
<dbReference type="InterPro" id="IPR023152">
    <property type="entry name" value="RasGAP_CS"/>
</dbReference>
<dbReference type="InterPro" id="IPR039360">
    <property type="entry name" value="Ras_GTPase"/>
</dbReference>
<reference evidence="6" key="2">
    <citation type="submission" date="2020-05" db="UniProtKB">
        <authorList>
            <consortium name="EnsemblMetazoa"/>
        </authorList>
    </citation>
    <scope>IDENTIFICATION</scope>
    <source>
        <strain evidence="6">WRAIR2</strain>
    </source>
</reference>
<evidence type="ECO:0000259" key="4">
    <source>
        <dbReference type="PROSITE" id="PS50004"/>
    </source>
</evidence>
<dbReference type="SUPFAM" id="SSF50729">
    <property type="entry name" value="PH domain-like"/>
    <property type="match status" value="1"/>
</dbReference>
<evidence type="ECO:0000256" key="3">
    <source>
        <dbReference type="SAM" id="MobiDB-lite"/>
    </source>
</evidence>
<dbReference type="PANTHER" id="PTHR10194">
    <property type="entry name" value="RAS GTPASE-ACTIVATING PROTEINS"/>
    <property type="match status" value="1"/>
</dbReference>
<dbReference type="GO" id="GO:0005096">
    <property type="term" value="F:GTPase activator activity"/>
    <property type="evidence" value="ECO:0007669"/>
    <property type="project" value="UniProtKB-KW"/>
</dbReference>
<dbReference type="Proteomes" id="UP000075884">
    <property type="component" value="Unassembled WGS sequence"/>
</dbReference>
<dbReference type="InterPro" id="IPR021887">
    <property type="entry name" value="DAB2P_C"/>
</dbReference>
<evidence type="ECO:0000313" key="6">
    <source>
        <dbReference type="EnsemblMetazoa" id="ADIR005604-PA"/>
    </source>
</evidence>
<dbReference type="SMART" id="SM00239">
    <property type="entry name" value="C2"/>
    <property type="match status" value="1"/>
</dbReference>
<feature type="region of interest" description="Disordered" evidence="3">
    <location>
        <begin position="1811"/>
        <end position="1832"/>
    </location>
</feature>
<dbReference type="SUPFAM" id="SSF48350">
    <property type="entry name" value="GTPase activation domain, GAP"/>
    <property type="match status" value="1"/>
</dbReference>
<feature type="region of interest" description="Disordered" evidence="3">
    <location>
        <begin position="124"/>
        <end position="148"/>
    </location>
</feature>
<keyword evidence="2" id="KW-0597">Phosphoprotein</keyword>
<dbReference type="CDD" id="cd13262">
    <property type="entry name" value="PH_RasSynGAP-like"/>
    <property type="match status" value="1"/>
</dbReference>
<proteinExistence type="predicted"/>
<evidence type="ECO:0000256" key="2">
    <source>
        <dbReference type="ARBA" id="ARBA00022553"/>
    </source>
</evidence>
<feature type="compositionally biased region" description="Low complexity" evidence="3">
    <location>
        <begin position="1"/>
        <end position="13"/>
    </location>
</feature>
<dbReference type="Pfam" id="PF12004">
    <property type="entry name" value="DAB2P_C"/>
    <property type="match status" value="1"/>
</dbReference>
<dbReference type="EnsemblMetazoa" id="ADIR005604-RA">
    <property type="protein sequence ID" value="ADIR005604-PA"/>
    <property type="gene ID" value="ADIR005604"/>
</dbReference>
<name>A0A182ND90_9DIPT</name>
<reference evidence="7" key="1">
    <citation type="submission" date="2013-03" db="EMBL/GenBank/DDBJ databases">
        <title>The Genome Sequence of Anopheles dirus WRAIR2.</title>
        <authorList>
            <consortium name="The Broad Institute Genomics Platform"/>
            <person name="Neafsey D.E."/>
            <person name="Walton C."/>
            <person name="Walker B."/>
            <person name="Young S.K."/>
            <person name="Zeng Q."/>
            <person name="Gargeya S."/>
            <person name="Fitzgerald M."/>
            <person name="Haas B."/>
            <person name="Abouelleil A."/>
            <person name="Allen A.W."/>
            <person name="Alvarado L."/>
            <person name="Arachchi H.M."/>
            <person name="Berlin A.M."/>
            <person name="Chapman S.B."/>
            <person name="Gainer-Dewar J."/>
            <person name="Goldberg J."/>
            <person name="Griggs A."/>
            <person name="Gujja S."/>
            <person name="Hansen M."/>
            <person name="Howarth C."/>
            <person name="Imamovic A."/>
            <person name="Ireland A."/>
            <person name="Larimer J."/>
            <person name="McCowan C."/>
            <person name="Murphy C."/>
            <person name="Pearson M."/>
            <person name="Poon T.W."/>
            <person name="Priest M."/>
            <person name="Roberts A."/>
            <person name="Saif S."/>
            <person name="Shea T."/>
            <person name="Sisk P."/>
            <person name="Sykes S."/>
            <person name="Wortman J."/>
            <person name="Nusbaum C."/>
            <person name="Birren B."/>
        </authorList>
    </citation>
    <scope>NUCLEOTIDE SEQUENCE [LARGE SCALE GENOMIC DNA]</scope>
    <source>
        <strain evidence="7">WRAIR2</strain>
    </source>
</reference>
<organism evidence="6 7">
    <name type="scientific">Anopheles dirus</name>
    <dbReference type="NCBI Taxonomy" id="7168"/>
    <lineage>
        <taxon>Eukaryota</taxon>
        <taxon>Metazoa</taxon>
        <taxon>Ecdysozoa</taxon>
        <taxon>Arthropoda</taxon>
        <taxon>Hexapoda</taxon>
        <taxon>Insecta</taxon>
        <taxon>Pterygota</taxon>
        <taxon>Neoptera</taxon>
        <taxon>Endopterygota</taxon>
        <taxon>Diptera</taxon>
        <taxon>Nematocera</taxon>
        <taxon>Culicoidea</taxon>
        <taxon>Culicidae</taxon>
        <taxon>Anophelinae</taxon>
        <taxon>Anopheles</taxon>
    </lineage>
</organism>
<evidence type="ECO:0000256" key="1">
    <source>
        <dbReference type="ARBA" id="ARBA00022468"/>
    </source>
</evidence>
<feature type="region of interest" description="Disordered" evidence="3">
    <location>
        <begin position="1300"/>
        <end position="1330"/>
    </location>
</feature>
<feature type="compositionally biased region" description="Low complexity" evidence="3">
    <location>
        <begin position="1023"/>
        <end position="1037"/>
    </location>
</feature>
<dbReference type="Gene3D" id="1.10.506.10">
    <property type="entry name" value="GTPase Activation - p120gap, domain 1"/>
    <property type="match status" value="2"/>
</dbReference>
<feature type="region of interest" description="Disordered" evidence="3">
    <location>
        <begin position="1"/>
        <end position="40"/>
    </location>
</feature>
<dbReference type="InterPro" id="IPR008936">
    <property type="entry name" value="Rho_GTPase_activation_prot"/>
</dbReference>
<dbReference type="InterPro" id="IPR035892">
    <property type="entry name" value="C2_domain_sf"/>
</dbReference>
<protein>
    <recommendedName>
        <fullName evidence="8">Ras GTPase-activating protein</fullName>
    </recommendedName>
</protein>
<dbReference type="InterPro" id="IPR001936">
    <property type="entry name" value="RasGAP_dom"/>
</dbReference>
<dbReference type="PROSITE" id="PS50004">
    <property type="entry name" value="C2"/>
    <property type="match status" value="1"/>
</dbReference>
<feature type="domain" description="Ras-GAP" evidence="5">
    <location>
        <begin position="655"/>
        <end position="845"/>
    </location>
</feature>
<dbReference type="CDD" id="cd05136">
    <property type="entry name" value="RasGAP_DAB2IP"/>
    <property type="match status" value="1"/>
</dbReference>
<keyword evidence="1" id="KW-0343">GTPase activation</keyword>
<accession>A0A182ND90</accession>
<dbReference type="Pfam" id="PF00168">
    <property type="entry name" value="C2"/>
    <property type="match status" value="1"/>
</dbReference>
<feature type="region of interest" description="Disordered" evidence="3">
    <location>
        <begin position="1008"/>
        <end position="1045"/>
    </location>
</feature>
<dbReference type="Pfam" id="PF25321">
    <property type="entry name" value="PH_RASGAP"/>
    <property type="match status" value="1"/>
</dbReference>
<dbReference type="PROSITE" id="PS00509">
    <property type="entry name" value="RAS_GTPASE_ACTIV_1"/>
    <property type="match status" value="1"/>
</dbReference>
<dbReference type="Gene3D" id="2.60.40.150">
    <property type="entry name" value="C2 domain"/>
    <property type="match status" value="1"/>
</dbReference>
<dbReference type="SMART" id="SM00323">
    <property type="entry name" value="RasGAP"/>
    <property type="match status" value="1"/>
</dbReference>
<dbReference type="InterPro" id="IPR000008">
    <property type="entry name" value="C2_dom"/>
</dbReference>
<dbReference type="SUPFAM" id="SSF49562">
    <property type="entry name" value="C2 domain (Calcium/lipid-binding domain, CaLB)"/>
    <property type="match status" value="1"/>
</dbReference>
<feature type="domain" description="C2" evidence="4">
    <location>
        <begin position="472"/>
        <end position="590"/>
    </location>
</feature>
<feature type="region of interest" description="Disordered" evidence="3">
    <location>
        <begin position="1676"/>
        <end position="1707"/>
    </location>
</feature>
<feature type="compositionally biased region" description="Low complexity" evidence="3">
    <location>
        <begin position="1305"/>
        <end position="1315"/>
    </location>
</feature>
<dbReference type="PANTHER" id="PTHR10194:SF60">
    <property type="entry name" value="RAS GTPASE-ACTIVATING PROTEIN RASKOL"/>
    <property type="match status" value="1"/>
</dbReference>
<dbReference type="VEuPathDB" id="VectorBase:ADIR005604"/>
<keyword evidence="7" id="KW-1185">Reference proteome</keyword>
<feature type="compositionally biased region" description="Low complexity" evidence="3">
    <location>
        <begin position="1525"/>
        <end position="1535"/>
    </location>
</feature>
<evidence type="ECO:0000259" key="5">
    <source>
        <dbReference type="PROSITE" id="PS50018"/>
    </source>
</evidence>
<feature type="compositionally biased region" description="Low complexity" evidence="3">
    <location>
        <begin position="1811"/>
        <end position="1823"/>
    </location>
</feature>
<dbReference type="PROSITE" id="PS50018">
    <property type="entry name" value="RAS_GTPASE_ACTIV_2"/>
    <property type="match status" value="1"/>
</dbReference>
<dbReference type="Pfam" id="PF00616">
    <property type="entry name" value="RasGAP"/>
    <property type="match status" value="1"/>
</dbReference>
<evidence type="ECO:0008006" key="8">
    <source>
        <dbReference type="Google" id="ProtNLM"/>
    </source>
</evidence>
<dbReference type="STRING" id="7168.A0A182ND90"/>
<feature type="region of interest" description="Disordered" evidence="3">
    <location>
        <begin position="1524"/>
        <end position="1546"/>
    </location>
</feature>
<sequence>MASSDTSFSSSADSSRRRSTFYVPLTTCQSQPTEDSENKNANIGDAVVAKQRTHTGTVPVDDPKHQSMERLYNPDLSACSFDWNLDDSGHDNLEPVAGTIHERENKLKRYGVVLNASVNIDDDETKCHQHQQHAQRQHQSNTSTPIRLGKSLSRSNIVSNLPKHGAVGAEVSTNRSGIICGLLNKDSSAHDPVLTAKEKSKTLPQNMSLANSLPSKSSFLLHSTPRISLNCSLDANNSPSIIGLSPEPPAPVVNYMFSPKKSLSFIRRTHSTKLSRSNSLLKSLTSKCVDQSACNASLLRVPVKELECERLHRILEHPSKLDQNIKDLFIWCKDEREEESAVHSDTSYEKACRRGSAPSTPVMSQKVETTSRFTNFFSKRSFRSIPLKRTKSVIKLDRSKRGQGGIRGSRSHESLLSNHAVMSTIDLSCIGSIEVVPVHSSVLGRRHCFQVRGISRGERYYSCGTRQERDLWIYSLRKSISPNKDKVRRLDNSLKMWIYEAKSLPPKKRYFCEIYLDKTLYGRTSVKLRGELLFWGEFFDFPDVPGASVITVNVFREADKKKKRDKHVLVGTVTIPVEKVSSRTFTEDWYQIVMEKQDTMIKNTSKEPAPTLRIKCRYQSIDILPLSVYREFQNYLKEHYKKVCEVIEPIIGVKAKEDIGQALVLLMHSQGMAAAFLSDVVALDLLRVDDQRLTFRGNSLATKSMEAFLKLIGEQYLQDTLSIPIAEIIASDRDCEVDPTKVSGSLSRQQQALRRAVKSVWIAIAESSRNFPAQLRDCFSTFRERLQDLDRDDMADNLISASIFLRFLCPAILSPSLFNITNELPSPRATRNLTLVAKTLQTLANFTRFQGKENFMEFLNDFLEQEAPRMKQFLYDISCTDCNMPDNFLDWSGCIDQGKQLSILHNLLSEIVLKLPADKQHEIHPLPVILESITKSKETDCTNFTLDTDGTVERAHFVQYQEIDTSKPVEAGSNQQPFGLVSRAASHESMSARSIKMINSNNSTVVESLNAQTSKPNHASSRTLQLTTGTSSHSLGSNIRPHNAPSDKSGILAGTMHKFNHSNLQYGTPSMTVVSGGSLRTYSIAGATPYGGTAGTSSIMTTNSLRTEKEKNHAAPADIRASTLPRYNNYTTGMNTGDGSYAGATKPAVYDREMNGNASYNSVNNNLIQIDIDPSNPFNRKSPTPLLKNVSYSHYNASNRNQNGSQLSLINSTSDHSDLEKNALSLGIPHSDTGREQSVGYPQSVYSTAPLKKSSNVAITAFAPPCHRAAVSNPSKMPMSLEDLEDLLNYADEQKQTVTATGECASSSRSASSSAGCEPSTTHTKGHHACNGSSVSIGQISNISSSGYQSIPTQSTSSSPVELAGQQRIEYVTNKAPPPRKLTTTLIGYNTSSGLKLCLNDRGTTHNTTTKAEMPVSSSISLQLFNNSKQNTTAALAIDHRNADQEMPYQQNTTVSRILNNNYVDSAYDVLQPFKSPPSQLRAANSNSTVMGGGRNLEEDSGEFFGGASRLIQKRSVLHAVSGIRSSGDSMQSESSSDERFSNTASENYNELDSLTTSNLSAKERAGSINNGSDYEPIGGGLYGRRMGSNRMPRTNPLMQYKRDDASDRSEAAHGGLGGSNTVGGTVFSSGQSFQNRYHRRLSLECARTLSDSSGDETEGDNTTNAFNSSHHMQHHLLPNSTTTHHNNSRESEGKRRRNANKSVEQCEREIQRLQASLDSMRQKLEMSEPIEGDSDKLEAITQQHSDSKIRSIIGRLLTMEEELRQEQYKMSLVLSHKQRVIEAQGQQIAALDAANNRLLSALSNLQNRYENQSNQSDDTSSSHPNAGASSC</sequence>
<dbReference type="InterPro" id="IPR057606">
    <property type="entry name" value="SynGAP1-like_PH"/>
</dbReference>